<evidence type="ECO:0000259" key="2">
    <source>
        <dbReference type="Pfam" id="PF04116"/>
    </source>
</evidence>
<dbReference type="InterPro" id="IPR019587">
    <property type="entry name" value="Polyketide_cyclase/dehydratase"/>
</dbReference>
<keyword evidence="4" id="KW-1185">Reference proteome</keyword>
<keyword evidence="1" id="KW-0472">Membrane</keyword>
<sequence>MRQTTQAFRDRYRADIHPRYNPWLHGVFVLLFGVLAIGGFWSTVHQVRPLEWLTVPLTLLFFNFGVYLVHRHLGHHKKSFARMFYARHAGDHHSFFAPGHMTYDNARDWRVILFPAWLIVIHTVVFTLPAWWLFKQVNANVAGLFGGCLVLGYLMYEVFHACEHLPPDNPVTRLPWIRQMRRLHELHHRRELMQERNFNIVFPLMDYLFGTLYWEPVPAPLTSTTMTRMQHQIAIAGTPIDVLAYASTVTRWPEWHPSSLKVEGQGGPLHAGLRFEEDISAGGRAGHLSWEVNEYLPGRRWSAWARGDHGLSLVVTYECEAQGQGTRFVRTLEYQFSGLAMRITNRLLLKRRIERESAASMLALRDMAQKNLNPAGVSV</sequence>
<proteinExistence type="predicted"/>
<dbReference type="Pfam" id="PF10604">
    <property type="entry name" value="Polyketide_cyc2"/>
    <property type="match status" value="1"/>
</dbReference>
<dbReference type="Pfam" id="PF04116">
    <property type="entry name" value="FA_hydroxylase"/>
    <property type="match status" value="1"/>
</dbReference>
<feature type="transmembrane region" description="Helical" evidence="1">
    <location>
        <begin position="20"/>
        <end position="41"/>
    </location>
</feature>
<feature type="domain" description="Fatty acid hydroxylase" evidence="2">
    <location>
        <begin position="57"/>
        <end position="211"/>
    </location>
</feature>
<evidence type="ECO:0000256" key="1">
    <source>
        <dbReference type="SAM" id="Phobius"/>
    </source>
</evidence>
<dbReference type="GeneID" id="46432172"/>
<feature type="transmembrane region" description="Helical" evidence="1">
    <location>
        <begin position="111"/>
        <end position="133"/>
    </location>
</feature>
<dbReference type="Gene3D" id="3.30.530.20">
    <property type="match status" value="1"/>
</dbReference>
<evidence type="ECO:0000313" key="3">
    <source>
        <dbReference type="EMBL" id="SDU62429.1"/>
    </source>
</evidence>
<keyword evidence="1" id="KW-1133">Transmembrane helix</keyword>
<keyword evidence="1" id="KW-0812">Transmembrane</keyword>
<dbReference type="EMBL" id="LT629796">
    <property type="protein sequence ID" value="SDU62429.1"/>
    <property type="molecule type" value="Genomic_DNA"/>
</dbReference>
<dbReference type="CDD" id="cd07812">
    <property type="entry name" value="SRPBCC"/>
    <property type="match status" value="1"/>
</dbReference>
<protein>
    <submittedName>
        <fullName evidence="3">Fatty acid hydroxylase superfamily protein</fullName>
    </submittedName>
</protein>
<dbReference type="InterPro" id="IPR023393">
    <property type="entry name" value="START-like_dom_sf"/>
</dbReference>
<dbReference type="Proteomes" id="UP000182476">
    <property type="component" value="Chromosome I"/>
</dbReference>
<evidence type="ECO:0000313" key="4">
    <source>
        <dbReference type="Proteomes" id="UP000182476"/>
    </source>
</evidence>
<name>A0ABY0VXT6_9PSED</name>
<feature type="transmembrane region" description="Helical" evidence="1">
    <location>
        <begin position="53"/>
        <end position="70"/>
    </location>
</feature>
<dbReference type="InterPro" id="IPR006694">
    <property type="entry name" value="Fatty_acid_hydroxylase"/>
</dbReference>
<dbReference type="RefSeq" id="WP_083376567.1">
    <property type="nucleotide sequence ID" value="NZ_LT629796.1"/>
</dbReference>
<organism evidence="3 4">
    <name type="scientific">Pseudomonas mandelii</name>
    <dbReference type="NCBI Taxonomy" id="75612"/>
    <lineage>
        <taxon>Bacteria</taxon>
        <taxon>Pseudomonadati</taxon>
        <taxon>Pseudomonadota</taxon>
        <taxon>Gammaproteobacteria</taxon>
        <taxon>Pseudomonadales</taxon>
        <taxon>Pseudomonadaceae</taxon>
        <taxon>Pseudomonas</taxon>
    </lineage>
</organism>
<gene>
    <name evidence="3" type="ORF">SAMN04489801_5221</name>
</gene>
<dbReference type="SUPFAM" id="SSF55961">
    <property type="entry name" value="Bet v1-like"/>
    <property type="match status" value="1"/>
</dbReference>
<accession>A0ABY0VXT6</accession>
<reference evidence="3 4" key="1">
    <citation type="submission" date="2016-10" db="EMBL/GenBank/DDBJ databases">
        <authorList>
            <person name="Varghese N."/>
            <person name="Submissions S."/>
        </authorList>
    </citation>
    <scope>NUCLEOTIDE SEQUENCE [LARGE SCALE GENOMIC DNA]</scope>
    <source>
        <strain evidence="3 4">LMG 21607</strain>
    </source>
</reference>